<dbReference type="PANTHER" id="PTHR42923">
    <property type="entry name" value="PROTOPORPHYRINOGEN OXIDASE"/>
    <property type="match status" value="1"/>
</dbReference>
<dbReference type="RefSeq" id="WP_213498265.1">
    <property type="nucleotide sequence ID" value="NZ_CP074694.1"/>
</dbReference>
<sequence>MAQRIAIVGAGISGLSLAWQIRKRLPDAAIRIFEKNSRPGGNIWSERQDGFLVEMGPNGFLDSKTSTRDLCRELGLTDKLISASEGARKNRYIFWNGRLQALPNSLLSFLGSRLLSSKSKWLLLTEKYRRNQATTEDETVDAFARRRVGDEIANIVADAMVTGIHGGDPKVLSVKSAFPRLAIWEKDSGSVLGGMKKNRRLKKTEALSRGEQPPGPPRMWGFRDGLRVLIEKLAEVFRDELVLNADIQKLEKLDGEWRIVVNKGEARSFDSVVLTCPAYAQAKILEKIDQKLSQELNEIPYNRIAVAALGFRGIPTQFPTDGFGFISPQSLKRDIVGVQWCSSIYPGRANEGTSLWRVLCGGWNRPEIVDWPDEKLLSAVLSELKISMGVTEAPVFQKIVRWPKAIPQYRVGHSKKISTIMELSHAHSGLFLGGNAFRGVAINDCTEDATYLAEQITMYLRTPDKMKI</sequence>
<reference evidence="8" key="1">
    <citation type="submission" date="2021-05" db="EMBL/GenBank/DDBJ databases">
        <title>Complete genome sequence of the cellulolytic planctomycete Telmatocola sphagniphila SP2T and characterization of the first cellulase from planctomycetes.</title>
        <authorList>
            <person name="Rakitin A.L."/>
            <person name="Beletsky A.V."/>
            <person name="Naumoff D.G."/>
            <person name="Kulichevskaya I.S."/>
            <person name="Mardanov A.V."/>
            <person name="Ravin N.V."/>
            <person name="Dedysh S.N."/>
        </authorList>
    </citation>
    <scope>NUCLEOTIDE SEQUENCE</scope>
    <source>
        <strain evidence="8">SP2T</strain>
    </source>
</reference>
<evidence type="ECO:0000256" key="3">
    <source>
        <dbReference type="ARBA" id="ARBA00022827"/>
    </source>
</evidence>
<evidence type="ECO:0000256" key="1">
    <source>
        <dbReference type="ARBA" id="ARBA00001974"/>
    </source>
</evidence>
<organism evidence="8 9">
    <name type="scientific">Telmatocola sphagniphila</name>
    <dbReference type="NCBI Taxonomy" id="1123043"/>
    <lineage>
        <taxon>Bacteria</taxon>
        <taxon>Pseudomonadati</taxon>
        <taxon>Planctomycetota</taxon>
        <taxon>Planctomycetia</taxon>
        <taxon>Gemmatales</taxon>
        <taxon>Gemmataceae</taxon>
    </lineage>
</organism>
<feature type="domain" description="Amine oxidase" evidence="7">
    <location>
        <begin position="12"/>
        <end position="456"/>
    </location>
</feature>
<gene>
    <name evidence="8" type="primary">hemG</name>
    <name evidence="8" type="ORF">KIH39_05530</name>
</gene>
<dbReference type="UniPathway" id="UPA00252"/>
<evidence type="ECO:0000259" key="7">
    <source>
        <dbReference type="Pfam" id="PF01593"/>
    </source>
</evidence>
<keyword evidence="9" id="KW-1185">Reference proteome</keyword>
<comment type="function">
    <text evidence="6">Involved in coproporphyrin-dependent heme b biosynthesis. Catalyzes the oxidation of coproporphyrinogen III to coproporphyrin III.</text>
</comment>
<proteinExistence type="inferred from homology"/>
<dbReference type="Proteomes" id="UP000676194">
    <property type="component" value="Chromosome"/>
</dbReference>
<dbReference type="NCBIfam" id="TIGR00562">
    <property type="entry name" value="proto_IX_ox"/>
    <property type="match status" value="1"/>
</dbReference>
<dbReference type="Gene3D" id="3.50.50.60">
    <property type="entry name" value="FAD/NAD(P)-binding domain"/>
    <property type="match status" value="1"/>
</dbReference>
<evidence type="ECO:0000256" key="2">
    <source>
        <dbReference type="ARBA" id="ARBA00022630"/>
    </source>
</evidence>
<dbReference type="GO" id="GO:0005737">
    <property type="term" value="C:cytoplasm"/>
    <property type="evidence" value="ECO:0007669"/>
    <property type="project" value="UniProtKB-SubCell"/>
</dbReference>
<comment type="cofactor">
    <cofactor evidence="1 6">
        <name>FAD</name>
        <dbReference type="ChEBI" id="CHEBI:57692"/>
    </cofactor>
</comment>
<comment type="catalytic activity">
    <reaction evidence="6">
        <text>coproporphyrinogen III + 3 O2 = coproporphyrin III + 3 H2O2</text>
        <dbReference type="Rhea" id="RHEA:43436"/>
        <dbReference type="ChEBI" id="CHEBI:15379"/>
        <dbReference type="ChEBI" id="CHEBI:16240"/>
        <dbReference type="ChEBI" id="CHEBI:57309"/>
        <dbReference type="ChEBI" id="CHEBI:131725"/>
        <dbReference type="EC" id="1.3.3.15"/>
    </reaction>
</comment>
<dbReference type="SUPFAM" id="SSF54373">
    <property type="entry name" value="FAD-linked reductases, C-terminal domain"/>
    <property type="match status" value="1"/>
</dbReference>
<comment type="subcellular location">
    <subcellularLocation>
        <location evidence="6">Cytoplasm</location>
    </subcellularLocation>
</comment>
<evidence type="ECO:0000256" key="6">
    <source>
        <dbReference type="RuleBase" id="RU364052"/>
    </source>
</evidence>
<dbReference type="PANTHER" id="PTHR42923:SF3">
    <property type="entry name" value="PROTOPORPHYRINOGEN OXIDASE"/>
    <property type="match status" value="1"/>
</dbReference>
<dbReference type="InterPro" id="IPR036188">
    <property type="entry name" value="FAD/NAD-bd_sf"/>
</dbReference>
<keyword evidence="2 6" id="KW-0285">Flavoprotein</keyword>
<dbReference type="KEGG" id="tsph:KIH39_05530"/>
<evidence type="ECO:0000256" key="5">
    <source>
        <dbReference type="ARBA" id="ARBA00023133"/>
    </source>
</evidence>
<keyword evidence="5 6" id="KW-0350">Heme biosynthesis</keyword>
<dbReference type="Pfam" id="PF01593">
    <property type="entry name" value="Amino_oxidase"/>
    <property type="match status" value="1"/>
</dbReference>
<dbReference type="GO" id="GO:0004729">
    <property type="term" value="F:oxygen-dependent protoporphyrinogen oxidase activity"/>
    <property type="evidence" value="ECO:0007669"/>
    <property type="project" value="UniProtKB-UniRule"/>
</dbReference>
<keyword evidence="4 6" id="KW-0560">Oxidoreductase</keyword>
<dbReference type="EC" id="1.3.3.15" evidence="6"/>
<dbReference type="AlphaFoldDB" id="A0A8E6B767"/>
<evidence type="ECO:0000256" key="4">
    <source>
        <dbReference type="ARBA" id="ARBA00023002"/>
    </source>
</evidence>
<keyword evidence="3 6" id="KW-0274">FAD</keyword>
<dbReference type="SUPFAM" id="SSF51905">
    <property type="entry name" value="FAD/NAD(P)-binding domain"/>
    <property type="match status" value="1"/>
</dbReference>
<dbReference type="InterPro" id="IPR002937">
    <property type="entry name" value="Amino_oxidase"/>
</dbReference>
<dbReference type="InterPro" id="IPR050464">
    <property type="entry name" value="Zeta_carotene_desat/Oxidored"/>
</dbReference>
<accession>A0A8E6B767</accession>
<dbReference type="GO" id="GO:0006783">
    <property type="term" value="P:heme biosynthetic process"/>
    <property type="evidence" value="ECO:0007669"/>
    <property type="project" value="UniProtKB-UniRule"/>
</dbReference>
<dbReference type="InterPro" id="IPR004572">
    <property type="entry name" value="Protoporphyrinogen_oxidase"/>
</dbReference>
<dbReference type="EMBL" id="CP074694">
    <property type="protein sequence ID" value="QVL33375.1"/>
    <property type="molecule type" value="Genomic_DNA"/>
</dbReference>
<comment type="pathway">
    <text evidence="6">Porphyrin-containing compound metabolism; protoheme biosynthesis.</text>
</comment>
<keyword evidence="6" id="KW-0963">Cytoplasm</keyword>
<name>A0A8E6B767_9BACT</name>
<evidence type="ECO:0000313" key="9">
    <source>
        <dbReference type="Proteomes" id="UP000676194"/>
    </source>
</evidence>
<comment type="similarity">
    <text evidence="6">Belongs to the protoporphyrinogen/coproporphyrinogen oxidase family. Coproporphyrinogen III oxidase subfamily.</text>
</comment>
<evidence type="ECO:0000313" key="8">
    <source>
        <dbReference type="EMBL" id="QVL33375.1"/>
    </source>
</evidence>
<protein>
    <recommendedName>
        <fullName evidence="6">Coproporphyrinogen III oxidase</fullName>
        <ecNumber evidence="6">1.3.3.15</ecNumber>
    </recommendedName>
</protein>